<dbReference type="GO" id="GO:0005634">
    <property type="term" value="C:nucleus"/>
    <property type="evidence" value="ECO:0007669"/>
    <property type="project" value="UniProtKB-SubCell"/>
</dbReference>
<keyword evidence="3" id="KW-0677">Repeat</keyword>
<evidence type="ECO:0000313" key="7">
    <source>
        <dbReference type="EMBL" id="KAK7057560.1"/>
    </source>
</evidence>
<gene>
    <name evidence="7" type="ORF">R3P38DRAFT_2841746</name>
</gene>
<protein>
    <submittedName>
        <fullName evidence="7">Uncharacterized protein</fullName>
    </submittedName>
</protein>
<organism evidence="7 8">
    <name type="scientific">Favolaschia claudopus</name>
    <dbReference type="NCBI Taxonomy" id="2862362"/>
    <lineage>
        <taxon>Eukaryota</taxon>
        <taxon>Fungi</taxon>
        <taxon>Dikarya</taxon>
        <taxon>Basidiomycota</taxon>
        <taxon>Agaricomycotina</taxon>
        <taxon>Agaricomycetes</taxon>
        <taxon>Agaricomycetidae</taxon>
        <taxon>Agaricales</taxon>
        <taxon>Marasmiineae</taxon>
        <taxon>Mycenaceae</taxon>
        <taxon>Favolaschia</taxon>
    </lineage>
</organism>
<evidence type="ECO:0000313" key="8">
    <source>
        <dbReference type="Proteomes" id="UP001362999"/>
    </source>
</evidence>
<name>A0AAW0E053_9AGAR</name>
<evidence type="ECO:0000256" key="1">
    <source>
        <dbReference type="ARBA" id="ARBA00004123"/>
    </source>
</evidence>
<evidence type="ECO:0000256" key="2">
    <source>
        <dbReference type="ARBA" id="ARBA00022553"/>
    </source>
</evidence>
<keyword evidence="2" id="KW-0597">Phosphoprotein</keyword>
<feature type="region of interest" description="Disordered" evidence="6">
    <location>
        <begin position="1"/>
        <end position="88"/>
    </location>
</feature>
<dbReference type="Proteomes" id="UP001362999">
    <property type="component" value="Unassembled WGS sequence"/>
</dbReference>
<keyword evidence="8" id="KW-1185">Reference proteome</keyword>
<dbReference type="AlphaFoldDB" id="A0AAW0E053"/>
<sequence length="355" mass="41329">MGKLHLKRTPQEDADHKVRKKRKRDSKYHDNPSKAFKPDGPSRRWDSSDSEGADDVYGPPPPPPQPEAGPSFRPFSSSHKPDYESIRAELEEARFREKMAEAFEDDDRLDSLEARMNDYAHVPDRWKAGRSRVDYQDVGADDLFEMDPRHMDDEEYAEWIRAGMYRKTHAQEYAEEQQRKAARDARRAQEKTVKAETARLTALAEEERRRKKMEKEIRRADYAREEYHTRWKLLLAAPTDSRDLLSFSDIPWPIASAHRQKPPKDPTQNPSPPTVSIDDLTASAIAAFLVPRSFSADEEKEKRQRKDKLRETFLRFHPDKFEGRFMGRVRDSDQPRVRDAIGIIVRSLNALMGEL</sequence>
<feature type="compositionally biased region" description="Basic and acidic residues" evidence="6">
    <location>
        <begin position="79"/>
        <end position="88"/>
    </location>
</feature>
<keyword evidence="4" id="KW-0040">ANK repeat</keyword>
<comment type="subcellular location">
    <subcellularLocation>
        <location evidence="1">Nucleus</location>
    </subcellularLocation>
</comment>
<evidence type="ECO:0000256" key="6">
    <source>
        <dbReference type="SAM" id="MobiDB-lite"/>
    </source>
</evidence>
<feature type="compositionally biased region" description="Basic residues" evidence="6">
    <location>
        <begin position="17"/>
        <end position="26"/>
    </location>
</feature>
<evidence type="ECO:0000256" key="4">
    <source>
        <dbReference type="ARBA" id="ARBA00023043"/>
    </source>
</evidence>
<feature type="region of interest" description="Disordered" evidence="6">
    <location>
        <begin position="255"/>
        <end position="275"/>
    </location>
</feature>
<dbReference type="PANTHER" id="PTHR15263:SF1">
    <property type="entry name" value="NF-KAPPA-B INHIBITOR-LIKE PROTEIN 1"/>
    <property type="match status" value="1"/>
</dbReference>
<feature type="compositionally biased region" description="Pro residues" evidence="6">
    <location>
        <begin position="58"/>
        <end position="67"/>
    </location>
</feature>
<dbReference type="InterPro" id="IPR038753">
    <property type="entry name" value="NFKBIL1"/>
</dbReference>
<evidence type="ECO:0000256" key="3">
    <source>
        <dbReference type="ARBA" id="ARBA00022737"/>
    </source>
</evidence>
<evidence type="ECO:0000256" key="5">
    <source>
        <dbReference type="ARBA" id="ARBA00023242"/>
    </source>
</evidence>
<comment type="caution">
    <text evidence="7">The sequence shown here is derived from an EMBL/GenBank/DDBJ whole genome shotgun (WGS) entry which is preliminary data.</text>
</comment>
<keyword evidence="5" id="KW-0539">Nucleus</keyword>
<dbReference type="EMBL" id="JAWWNJ010000004">
    <property type="protein sequence ID" value="KAK7057560.1"/>
    <property type="molecule type" value="Genomic_DNA"/>
</dbReference>
<feature type="compositionally biased region" description="Basic and acidic residues" evidence="6">
    <location>
        <begin position="27"/>
        <end position="47"/>
    </location>
</feature>
<reference evidence="7 8" key="1">
    <citation type="journal article" date="2024" name="J Genomics">
        <title>Draft genome sequencing and assembly of Favolaschia claudopus CIRM-BRFM 2984 isolated from oak limbs.</title>
        <authorList>
            <person name="Navarro D."/>
            <person name="Drula E."/>
            <person name="Chaduli D."/>
            <person name="Cazenave R."/>
            <person name="Ahrendt S."/>
            <person name="Wang J."/>
            <person name="Lipzen A."/>
            <person name="Daum C."/>
            <person name="Barry K."/>
            <person name="Grigoriev I.V."/>
            <person name="Favel A."/>
            <person name="Rosso M.N."/>
            <person name="Martin F."/>
        </authorList>
    </citation>
    <scope>NUCLEOTIDE SEQUENCE [LARGE SCALE GENOMIC DNA]</scope>
    <source>
        <strain evidence="7 8">CIRM-BRFM 2984</strain>
    </source>
</reference>
<dbReference type="PANTHER" id="PTHR15263">
    <property type="entry name" value="I-KAPPA-B-LIKE PROTEIN IKBL"/>
    <property type="match status" value="1"/>
</dbReference>
<proteinExistence type="predicted"/>
<accession>A0AAW0E053</accession>
<dbReference type="GO" id="GO:0043124">
    <property type="term" value="P:negative regulation of canonical NF-kappaB signal transduction"/>
    <property type="evidence" value="ECO:0007669"/>
    <property type="project" value="InterPro"/>
</dbReference>